<accession>A0AAD7XCX6</accession>
<dbReference type="SUPFAM" id="SSF53335">
    <property type="entry name" value="S-adenosyl-L-methionine-dependent methyltransferases"/>
    <property type="match status" value="1"/>
</dbReference>
<dbReference type="AlphaFoldDB" id="A0AAD7XCX6"/>
<dbReference type="InterPro" id="IPR013217">
    <property type="entry name" value="Methyltransf_12"/>
</dbReference>
<dbReference type="InterPro" id="IPR016584">
    <property type="entry name" value="MeTrfase_VrtF"/>
</dbReference>
<protein>
    <recommendedName>
        <fullName evidence="2">Methyltransferase type 12 domain-containing protein</fullName>
    </recommendedName>
</protein>
<evidence type="ECO:0000313" key="4">
    <source>
        <dbReference type="Proteomes" id="UP001215151"/>
    </source>
</evidence>
<evidence type="ECO:0000259" key="2">
    <source>
        <dbReference type="Pfam" id="PF08242"/>
    </source>
</evidence>
<dbReference type="Pfam" id="PF08242">
    <property type="entry name" value="Methyltransf_12"/>
    <property type="match status" value="1"/>
</dbReference>
<dbReference type="EMBL" id="JAPEVG010000075">
    <property type="protein sequence ID" value="KAJ8487650.1"/>
    <property type="molecule type" value="Genomic_DNA"/>
</dbReference>
<evidence type="ECO:0000313" key="3">
    <source>
        <dbReference type="EMBL" id="KAJ8487650.1"/>
    </source>
</evidence>
<dbReference type="InterPro" id="IPR029063">
    <property type="entry name" value="SAM-dependent_MTases_sf"/>
</dbReference>
<organism evidence="3 4">
    <name type="scientific">Trametes cubensis</name>
    <dbReference type="NCBI Taxonomy" id="1111947"/>
    <lineage>
        <taxon>Eukaryota</taxon>
        <taxon>Fungi</taxon>
        <taxon>Dikarya</taxon>
        <taxon>Basidiomycota</taxon>
        <taxon>Agaricomycotina</taxon>
        <taxon>Agaricomycetes</taxon>
        <taxon>Polyporales</taxon>
        <taxon>Polyporaceae</taxon>
        <taxon>Trametes</taxon>
    </lineage>
</organism>
<dbReference type="CDD" id="cd02440">
    <property type="entry name" value="AdoMet_MTases"/>
    <property type="match status" value="1"/>
</dbReference>
<dbReference type="Proteomes" id="UP001215151">
    <property type="component" value="Unassembled WGS sequence"/>
</dbReference>
<dbReference type="Gene3D" id="3.40.50.150">
    <property type="entry name" value="Vaccinia Virus protein VP39"/>
    <property type="match status" value="1"/>
</dbReference>
<gene>
    <name evidence="3" type="ORF">ONZ51_g4036</name>
</gene>
<feature type="domain" description="Methyltransferase type 12" evidence="2">
    <location>
        <begin position="53"/>
        <end position="158"/>
    </location>
</feature>
<evidence type="ECO:0000256" key="1">
    <source>
        <dbReference type="ARBA" id="ARBA00008361"/>
    </source>
</evidence>
<comment type="caution">
    <text evidence="3">The sequence shown here is derived from an EMBL/GenBank/DDBJ whole genome shotgun (WGS) entry which is preliminary data.</text>
</comment>
<sequence length="228" mass="25344">MAIDPSASVYTRLALRFYDFVVLTVSNLFAWRCPTGSKLLPFYQAHIGENAHLEIGVGTGYYPAASAARLAKVKLVTLLDLNPNTLAFAQRRLTRAGYKGDIEAVERSIFDPLPEEMRARYDSVALFYLFHCLPGAFPKKATDVFRNVVPALAPGGVVYGATILGKDVAHNWFGTRLMKLYNGKGIFGNTEDSEERLRQAMEETFEEYEVQVVGVVALFTGRKPRQVA</sequence>
<name>A0AAD7XCX6_9APHY</name>
<reference evidence="3" key="1">
    <citation type="submission" date="2022-11" db="EMBL/GenBank/DDBJ databases">
        <title>Genome Sequence of Cubamyces cubensis.</title>
        <authorList>
            <person name="Buettner E."/>
        </authorList>
    </citation>
    <scope>NUCLEOTIDE SEQUENCE</scope>
    <source>
        <strain evidence="3">MPL-01</strain>
    </source>
</reference>
<keyword evidence="4" id="KW-1185">Reference proteome</keyword>
<dbReference type="GO" id="GO:0008168">
    <property type="term" value="F:methyltransferase activity"/>
    <property type="evidence" value="ECO:0007669"/>
    <property type="project" value="InterPro"/>
</dbReference>
<comment type="similarity">
    <text evidence="1">Belongs to the methyltransferase superfamily.</text>
</comment>
<dbReference type="PIRSF" id="PIRSF011491">
    <property type="entry name" value="Mtase_YbcY_prd"/>
    <property type="match status" value="1"/>
</dbReference>
<proteinExistence type="inferred from homology"/>